<dbReference type="EMBL" id="JBIAHM010000013">
    <property type="protein sequence ID" value="MFE9603600.1"/>
    <property type="molecule type" value="Genomic_DNA"/>
</dbReference>
<comment type="caution">
    <text evidence="1">The sequence shown here is derived from an EMBL/GenBank/DDBJ whole genome shotgun (WGS) entry which is preliminary data.</text>
</comment>
<dbReference type="SUPFAM" id="SSF46955">
    <property type="entry name" value="Putative DNA-binding domain"/>
    <property type="match status" value="1"/>
</dbReference>
<protein>
    <submittedName>
        <fullName evidence="1">Uncharacterized protein</fullName>
    </submittedName>
</protein>
<dbReference type="Proteomes" id="UP001601303">
    <property type="component" value="Unassembled WGS sequence"/>
</dbReference>
<evidence type="ECO:0000313" key="1">
    <source>
        <dbReference type="EMBL" id="MFE9603600.1"/>
    </source>
</evidence>
<name>A0ABW6MBR1_9ACTN</name>
<keyword evidence="2" id="KW-1185">Reference proteome</keyword>
<accession>A0ABW6MBR1</accession>
<evidence type="ECO:0000313" key="2">
    <source>
        <dbReference type="Proteomes" id="UP001601303"/>
    </source>
</evidence>
<sequence length="284" mass="31570">MTTTREQFEQRLAALRDPWITRRQVRELAGVSEKTVRNWVAEGTLGPSTTRTGPHNAQLIERAAVVALIRRNLFEPKDGTAVPRTGPRLAAEPQRLSHAPGEQWGWADIARRRGVTPGAVSNLAKAYENHPVRPFPRAVGRKRDAAAVAEWFLWYDTERPGYAARRADGRVPKVVARLEAALAGPEDLTTTRLAHELGVTHTVARAYLAEAARQLMPHHRLVARGDIAGLLEQAGHDGTPEQRRERVSTLLRRKDAPRRHITVGGTDYYEKAAIDRLLSSPLEG</sequence>
<dbReference type="InterPro" id="IPR009061">
    <property type="entry name" value="DNA-bd_dom_put_sf"/>
</dbReference>
<organism evidence="1 2">
    <name type="scientific">Streptomyces hokutonensis</name>
    <dbReference type="NCBI Taxonomy" id="1306990"/>
    <lineage>
        <taxon>Bacteria</taxon>
        <taxon>Bacillati</taxon>
        <taxon>Actinomycetota</taxon>
        <taxon>Actinomycetes</taxon>
        <taxon>Kitasatosporales</taxon>
        <taxon>Streptomycetaceae</taxon>
        <taxon>Streptomyces</taxon>
    </lineage>
</organism>
<gene>
    <name evidence="1" type="ORF">ACFYNQ_34205</name>
</gene>
<dbReference type="RefSeq" id="WP_388112295.1">
    <property type="nucleotide sequence ID" value="NZ_JBIAHM010000013.1"/>
</dbReference>
<reference evidence="1 2" key="1">
    <citation type="submission" date="2024-10" db="EMBL/GenBank/DDBJ databases">
        <title>The Natural Products Discovery Center: Release of the First 8490 Sequenced Strains for Exploring Actinobacteria Biosynthetic Diversity.</title>
        <authorList>
            <person name="Kalkreuter E."/>
            <person name="Kautsar S.A."/>
            <person name="Yang D."/>
            <person name="Bader C.D."/>
            <person name="Teijaro C.N."/>
            <person name="Fluegel L."/>
            <person name="Davis C.M."/>
            <person name="Simpson J.R."/>
            <person name="Lauterbach L."/>
            <person name="Steele A.D."/>
            <person name="Gui C."/>
            <person name="Meng S."/>
            <person name="Li G."/>
            <person name="Viehrig K."/>
            <person name="Ye F."/>
            <person name="Su P."/>
            <person name="Kiefer A.F."/>
            <person name="Nichols A."/>
            <person name="Cepeda A.J."/>
            <person name="Yan W."/>
            <person name="Fan B."/>
            <person name="Jiang Y."/>
            <person name="Adhikari A."/>
            <person name="Zheng C.-J."/>
            <person name="Schuster L."/>
            <person name="Cowan T.M."/>
            <person name="Smanski M.J."/>
            <person name="Chevrette M.G."/>
            <person name="De Carvalho L.P.S."/>
            <person name="Shen B."/>
        </authorList>
    </citation>
    <scope>NUCLEOTIDE SEQUENCE [LARGE SCALE GENOMIC DNA]</scope>
    <source>
        <strain evidence="1 2">NPDC006488</strain>
    </source>
</reference>
<proteinExistence type="predicted"/>